<organism evidence="1">
    <name type="scientific">marine sediment metagenome</name>
    <dbReference type="NCBI Taxonomy" id="412755"/>
    <lineage>
        <taxon>unclassified sequences</taxon>
        <taxon>metagenomes</taxon>
        <taxon>ecological metagenomes</taxon>
    </lineage>
</organism>
<proteinExistence type="predicted"/>
<evidence type="ECO:0000313" key="1">
    <source>
        <dbReference type="EMBL" id="GAI96242.1"/>
    </source>
</evidence>
<dbReference type="EMBL" id="BARW01016880">
    <property type="protein sequence ID" value="GAI96242.1"/>
    <property type="molecule type" value="Genomic_DNA"/>
</dbReference>
<accession>X1ST32</accession>
<sequence length="40" mass="4604">GRDTYHWETSCTKNNYPAPGWKKTNTKPSGKEQCNECKSK</sequence>
<name>X1ST32_9ZZZZ</name>
<protein>
    <submittedName>
        <fullName evidence="1">Uncharacterized protein</fullName>
    </submittedName>
</protein>
<dbReference type="AlphaFoldDB" id="X1ST32"/>
<reference evidence="1" key="1">
    <citation type="journal article" date="2014" name="Front. Microbiol.">
        <title>High frequency of phylogenetically diverse reductive dehalogenase-homologous genes in deep subseafloor sedimentary metagenomes.</title>
        <authorList>
            <person name="Kawai M."/>
            <person name="Futagami T."/>
            <person name="Toyoda A."/>
            <person name="Takaki Y."/>
            <person name="Nishi S."/>
            <person name="Hori S."/>
            <person name="Arai W."/>
            <person name="Tsubouchi T."/>
            <person name="Morono Y."/>
            <person name="Uchiyama I."/>
            <person name="Ito T."/>
            <person name="Fujiyama A."/>
            <person name="Inagaki F."/>
            <person name="Takami H."/>
        </authorList>
    </citation>
    <scope>NUCLEOTIDE SEQUENCE</scope>
    <source>
        <strain evidence="1">Expedition CK06-06</strain>
    </source>
</reference>
<gene>
    <name evidence="1" type="ORF">S12H4_29288</name>
</gene>
<feature type="non-terminal residue" evidence="1">
    <location>
        <position position="1"/>
    </location>
</feature>
<comment type="caution">
    <text evidence="1">The sequence shown here is derived from an EMBL/GenBank/DDBJ whole genome shotgun (WGS) entry which is preliminary data.</text>
</comment>